<reference evidence="1 2" key="1">
    <citation type="submission" date="2018-12" db="EMBL/GenBank/DDBJ databases">
        <authorList>
            <consortium name="Pathogen Informatics"/>
        </authorList>
    </citation>
    <scope>NUCLEOTIDE SEQUENCE [LARGE SCALE GENOMIC DNA]</scope>
    <source>
        <strain evidence="1 2">NCTC10741</strain>
    </source>
</reference>
<gene>
    <name evidence="1" type="ORF">NCTC10741_01748</name>
</gene>
<dbReference type="EMBL" id="LR131273">
    <property type="protein sequence ID" value="VDR38625.1"/>
    <property type="molecule type" value="Genomic_DNA"/>
</dbReference>
<name>A0A3P8L1U3_TSUPA</name>
<organism evidence="1 2">
    <name type="scientific">Tsukamurella paurometabola</name>
    <name type="common">Corynebacterium paurometabolum</name>
    <dbReference type="NCBI Taxonomy" id="2061"/>
    <lineage>
        <taxon>Bacteria</taxon>
        <taxon>Bacillati</taxon>
        <taxon>Actinomycetota</taxon>
        <taxon>Actinomycetes</taxon>
        <taxon>Mycobacteriales</taxon>
        <taxon>Tsukamurellaceae</taxon>
        <taxon>Tsukamurella</taxon>
    </lineage>
</organism>
<dbReference type="Proteomes" id="UP000271626">
    <property type="component" value="Chromosome"/>
</dbReference>
<dbReference type="RefSeq" id="WP_126195826.1">
    <property type="nucleotide sequence ID" value="NZ_CP085954.1"/>
</dbReference>
<proteinExistence type="predicted"/>
<evidence type="ECO:0000313" key="2">
    <source>
        <dbReference type="Proteomes" id="UP000271626"/>
    </source>
</evidence>
<sequence>MPPTPCLVSTSRAFPGAGAARRGRNELPLWLRAHGLQLQPELHGVVLRWARLTSGDWLAEVQLAIPTGHGAVPITTWVSQQAVRAV</sequence>
<evidence type="ECO:0000313" key="1">
    <source>
        <dbReference type="EMBL" id="VDR38625.1"/>
    </source>
</evidence>
<accession>A0A3P8L1U3</accession>
<protein>
    <submittedName>
        <fullName evidence="1">Uncharacterized protein</fullName>
    </submittedName>
</protein>
<dbReference type="AlphaFoldDB" id="A0A3P8L1U3"/>
<dbReference type="OrthoDB" id="4570648at2"/>